<keyword evidence="2" id="KW-0813">Transport</keyword>
<organism evidence="6 7">
    <name type="scientific">Dendrothele bispora (strain CBS 962.96)</name>
    <dbReference type="NCBI Taxonomy" id="1314807"/>
    <lineage>
        <taxon>Eukaryota</taxon>
        <taxon>Fungi</taxon>
        <taxon>Dikarya</taxon>
        <taxon>Basidiomycota</taxon>
        <taxon>Agaricomycotina</taxon>
        <taxon>Agaricomycetes</taxon>
        <taxon>Agaricomycetidae</taxon>
        <taxon>Agaricales</taxon>
        <taxon>Agaricales incertae sedis</taxon>
        <taxon>Dendrothele</taxon>
    </lineage>
</organism>
<gene>
    <name evidence="6" type="ORF">K435DRAFT_654572</name>
</gene>
<dbReference type="OrthoDB" id="338970at2759"/>
<evidence type="ECO:0000256" key="1">
    <source>
        <dbReference type="ARBA" id="ARBA00004123"/>
    </source>
</evidence>
<proteinExistence type="predicted"/>
<dbReference type="InterPro" id="IPR042538">
    <property type="entry name" value="Nucleoporin_Nup155_C_3"/>
</dbReference>
<feature type="transmembrane region" description="Helical" evidence="4">
    <location>
        <begin position="12"/>
        <end position="34"/>
    </location>
</feature>
<comment type="subcellular location">
    <subcellularLocation>
        <location evidence="1">Nucleus</location>
    </subcellularLocation>
</comment>
<dbReference type="Pfam" id="PF03177">
    <property type="entry name" value="Nucleoporin_C"/>
    <property type="match status" value="1"/>
</dbReference>
<dbReference type="Gene3D" id="1.20.120.1880">
    <property type="entry name" value="Nucleoporin, helical C-terminal domain"/>
    <property type="match status" value="1"/>
</dbReference>
<keyword evidence="4" id="KW-0472">Membrane</keyword>
<keyword evidence="3" id="KW-0539">Nucleus</keyword>
<accession>A0A4S8MH21</accession>
<evidence type="ECO:0000313" key="7">
    <source>
        <dbReference type="Proteomes" id="UP000297245"/>
    </source>
</evidence>
<dbReference type="GO" id="GO:0005635">
    <property type="term" value="C:nuclear envelope"/>
    <property type="evidence" value="ECO:0007669"/>
    <property type="project" value="UniProtKB-ARBA"/>
</dbReference>
<dbReference type="AlphaFoldDB" id="A0A4S8MH21"/>
<evidence type="ECO:0000313" key="6">
    <source>
        <dbReference type="EMBL" id="THV01851.1"/>
    </source>
</evidence>
<keyword evidence="4" id="KW-1133">Transmembrane helix</keyword>
<protein>
    <recommendedName>
        <fullName evidence="5">Nucleoporin Nup133/Nup155-like C-terminal domain-containing protein</fullName>
    </recommendedName>
</protein>
<keyword evidence="7" id="KW-1185">Reference proteome</keyword>
<name>A0A4S8MH21_DENBC</name>
<evidence type="ECO:0000256" key="3">
    <source>
        <dbReference type="ARBA" id="ARBA00023242"/>
    </source>
</evidence>
<sequence length="98" mass="11263">MTEVRYGHTFTVSLFLTFAYAIAFDLPILKLLCLHISEHRDKAMVKQIWNQIFDQIIGDTTDPQAQADQVVRSIVPLGQRFYPSESAFPLRKYPLTSC</sequence>
<reference evidence="6 7" key="1">
    <citation type="journal article" date="2019" name="Nat. Ecol. Evol.">
        <title>Megaphylogeny resolves global patterns of mushroom evolution.</title>
        <authorList>
            <person name="Varga T."/>
            <person name="Krizsan K."/>
            <person name="Foldi C."/>
            <person name="Dima B."/>
            <person name="Sanchez-Garcia M."/>
            <person name="Sanchez-Ramirez S."/>
            <person name="Szollosi G.J."/>
            <person name="Szarkandi J.G."/>
            <person name="Papp V."/>
            <person name="Albert L."/>
            <person name="Andreopoulos W."/>
            <person name="Angelini C."/>
            <person name="Antonin V."/>
            <person name="Barry K.W."/>
            <person name="Bougher N.L."/>
            <person name="Buchanan P."/>
            <person name="Buyck B."/>
            <person name="Bense V."/>
            <person name="Catcheside P."/>
            <person name="Chovatia M."/>
            <person name="Cooper J."/>
            <person name="Damon W."/>
            <person name="Desjardin D."/>
            <person name="Finy P."/>
            <person name="Geml J."/>
            <person name="Haridas S."/>
            <person name="Hughes K."/>
            <person name="Justo A."/>
            <person name="Karasinski D."/>
            <person name="Kautmanova I."/>
            <person name="Kiss B."/>
            <person name="Kocsube S."/>
            <person name="Kotiranta H."/>
            <person name="LaButti K.M."/>
            <person name="Lechner B.E."/>
            <person name="Liimatainen K."/>
            <person name="Lipzen A."/>
            <person name="Lukacs Z."/>
            <person name="Mihaltcheva S."/>
            <person name="Morgado L.N."/>
            <person name="Niskanen T."/>
            <person name="Noordeloos M.E."/>
            <person name="Ohm R.A."/>
            <person name="Ortiz-Santana B."/>
            <person name="Ovrebo C."/>
            <person name="Racz N."/>
            <person name="Riley R."/>
            <person name="Savchenko A."/>
            <person name="Shiryaev A."/>
            <person name="Soop K."/>
            <person name="Spirin V."/>
            <person name="Szebenyi C."/>
            <person name="Tomsovsky M."/>
            <person name="Tulloss R.E."/>
            <person name="Uehling J."/>
            <person name="Grigoriev I.V."/>
            <person name="Vagvolgyi C."/>
            <person name="Papp T."/>
            <person name="Martin F.M."/>
            <person name="Miettinen O."/>
            <person name="Hibbett D.S."/>
            <person name="Nagy L.G."/>
        </authorList>
    </citation>
    <scope>NUCLEOTIDE SEQUENCE [LARGE SCALE GENOMIC DNA]</scope>
    <source>
        <strain evidence="6 7">CBS 962.96</strain>
    </source>
</reference>
<evidence type="ECO:0000256" key="2">
    <source>
        <dbReference type="ARBA" id="ARBA00022448"/>
    </source>
</evidence>
<keyword evidence="4" id="KW-0812">Transmembrane</keyword>
<feature type="domain" description="Nucleoporin Nup133/Nup155-like C-terminal" evidence="5">
    <location>
        <begin position="19"/>
        <end position="91"/>
    </location>
</feature>
<evidence type="ECO:0000259" key="5">
    <source>
        <dbReference type="Pfam" id="PF03177"/>
    </source>
</evidence>
<dbReference type="InterPro" id="IPR007187">
    <property type="entry name" value="Nucleoporin_Nup133/Nup155_C"/>
</dbReference>
<evidence type="ECO:0000256" key="4">
    <source>
        <dbReference type="SAM" id="Phobius"/>
    </source>
</evidence>
<dbReference type="Proteomes" id="UP000297245">
    <property type="component" value="Unassembled WGS sequence"/>
</dbReference>
<dbReference type="EMBL" id="ML179084">
    <property type="protein sequence ID" value="THV01851.1"/>
    <property type="molecule type" value="Genomic_DNA"/>
</dbReference>